<name>A0ACB1B9R4_MELEN</name>
<comment type="caution">
    <text evidence="1">The sequence shown here is derived from an EMBL/GenBank/DDBJ whole genome shotgun (WGS) entry which is preliminary data.</text>
</comment>
<evidence type="ECO:0000313" key="1">
    <source>
        <dbReference type="EMBL" id="CAK5130302.1"/>
    </source>
</evidence>
<protein>
    <submittedName>
        <fullName evidence="1">Uncharacterized protein</fullName>
    </submittedName>
</protein>
<evidence type="ECO:0000313" key="2">
    <source>
        <dbReference type="Proteomes" id="UP001497535"/>
    </source>
</evidence>
<sequence length="1494" mass="170372">MDLFSGAELAFGESYFIPRNPNIIKITTDLPVKTVVSAEVGKSAGSFAFNEIGLQNRFIIWRADGTNLYLNEYSIDKDLIDSSLCFNFSHSLIIPGTRLFVVRHKIFLIIVPTQSGIHRFYIHLDRNQDDSLGNLSILCRLHQSGELYATHDFNAWKSPGIATSLSVGTDQNGSTKAVVRMLDGPVLRIIYPSISPMATAIAEEYLLQDVGMLASLFKKQPVGIFDAAVVTSDSGELRILSVSHDGKIRVLDASSGNILSIFDLIGQTPGFTCRQIEDISLRVVQPSHGQIGKSEFLLVHLLLSGGSHFFLLKQNGKNINVCFSTSLDYVIFLKIILKYIFIFLKIYIKDFTARIISSNLSNNKQENYCIWVIVNEPPEIWDSDEELQPYTLMKCEFNSYLATSENQQSFVWESVRPASSSCTADNRLFKYQNSEGIKNRIFDGNNYSFDVVSRAVQIVCKQPQHGIEYGNWIALSRLLDDFLSSGQLKQLYLDIGDPVDDTELLHDETKIKQAYEKFWADFLKTCDQLQEESLEPLAFWHSGSTGLIGVIQKCRFTTYLPPDDQMQAICKPTNLIAKLIFDIVRPSNPSKLSNPNKTSELVNNNSDEVCRLISSFGSRASPLLTKNPCNLVKFRSHFLQSNFTVALIAMAFRTVVLARLKIACLINSLVDVIPQILLISSEDRLDPKLAMVISTYNSRVAQSINYYTTLWIALSVRLVSHDNIPKQINVAQAFLKYGVNDKFVMTQRLMSREEEDIIDNEAIANRIVDNQMMEDDLEDPEIIENDQFDGLDEDEQFDDGEYITHSDDISYSSMIPNMHLLPPPSRWDDTVIKNSRTKQEQQQQNQQSSFGRFFADLIEGMLNVLWPESHTLTLPCFLAESNFFDALKNYCSLNEPFPSELNYSFQFLQAIACSGQNKPETAWTIFQEISKGIENGDEVLNKLLFNLYPSPSINLLTNNGQQQNNNNYPIDERTIKNNNNKHSLVEYYNKIMFIFKEHKHSEYVILAGSMAVKHANVDRDELLLSEVYATLFTQHLLTKTYWEAVRAVLQNPNKNRQSVCLYQLITHLLDTQQTKILVALPYGELAEMVVEILEARCKAEMVGSGTGSYSMYNIAYAFHISRCEYIKAAKLMYELSIRLRSEIQDQALLQRRCNTLATIFQTIQIFENNKNDGVLIVLDDIEEKQNIDREKSPEEIDEEFEFVDTDGNISEPNKKQLLITKADISRELLKIEARLALIDADPTIVPPLEEAGILYESLRYKRYDMAWLLIKEYGLKPNDLLGQITEEAIRIDNELNNEYIKKEINESDRQDEEEKLPEWVFCNSNFIRDLSIGGNQKPHWRIVISYLDLSLKLSPHDSSILRTVANVFLKFSIKLPAWLVQKYSEINFGDLLRLLIDYGDLSDAFSILLVQIETIKKHLNEKTAQQIIINPLTKSSEGPDEMLSLLPLVHIEMLFQIAEKDENRMNLPIAETTTKLKEFYAYHRAISRNPVKNI</sequence>
<proteinExistence type="predicted"/>
<organism evidence="1 2">
    <name type="scientific">Meloidogyne enterolobii</name>
    <name type="common">Root-knot nematode worm</name>
    <name type="synonym">Meloidogyne mayaguensis</name>
    <dbReference type="NCBI Taxonomy" id="390850"/>
    <lineage>
        <taxon>Eukaryota</taxon>
        <taxon>Metazoa</taxon>
        <taxon>Ecdysozoa</taxon>
        <taxon>Nematoda</taxon>
        <taxon>Chromadorea</taxon>
        <taxon>Rhabditida</taxon>
        <taxon>Tylenchina</taxon>
        <taxon>Tylenchomorpha</taxon>
        <taxon>Tylenchoidea</taxon>
        <taxon>Meloidogynidae</taxon>
        <taxon>Meloidogyninae</taxon>
        <taxon>Meloidogyne</taxon>
    </lineage>
</organism>
<dbReference type="EMBL" id="CAVMJV010000375">
    <property type="protein sequence ID" value="CAK5130302.1"/>
    <property type="molecule type" value="Genomic_DNA"/>
</dbReference>
<reference evidence="1" key="1">
    <citation type="submission" date="2023-11" db="EMBL/GenBank/DDBJ databases">
        <authorList>
            <person name="Poullet M."/>
        </authorList>
    </citation>
    <scope>NUCLEOTIDE SEQUENCE</scope>
    <source>
        <strain evidence="1">E1834</strain>
    </source>
</reference>
<accession>A0ACB1B9R4</accession>
<gene>
    <name evidence="1" type="ORF">MENTE1834_LOCUS49412</name>
</gene>
<keyword evidence="2" id="KW-1185">Reference proteome</keyword>
<dbReference type="Proteomes" id="UP001497535">
    <property type="component" value="Unassembled WGS sequence"/>
</dbReference>